<feature type="transmembrane region" description="Helical" evidence="1">
    <location>
        <begin position="20"/>
        <end position="38"/>
    </location>
</feature>
<dbReference type="AlphaFoldDB" id="A0A3A8GGP7"/>
<evidence type="ECO:0000256" key="1">
    <source>
        <dbReference type="SAM" id="Phobius"/>
    </source>
</evidence>
<evidence type="ECO:0000313" key="3">
    <source>
        <dbReference type="Proteomes" id="UP000281084"/>
    </source>
</evidence>
<keyword evidence="1" id="KW-1133">Transmembrane helix</keyword>
<keyword evidence="1" id="KW-0812">Transmembrane</keyword>
<proteinExistence type="predicted"/>
<protein>
    <submittedName>
        <fullName evidence="2">Uncharacterized protein</fullName>
    </submittedName>
</protein>
<sequence length="188" mass="21724">MSCVIKTVSVKQPWSAMQSLLSYFIFFLITLFAFKAYAGMKADILFYFVSFLYLVISFLIYYPIRRVYISNILPKRLHKQKLSYLKADGFNDNYSATGVVIDTVQRKIAFTAQTITDIIIFDLSDIRSWSMETQTNTIQRSDGREISRDHYSIVVNTNNAEQPMFKFFAANSHDAQSWIARFNAIING</sequence>
<accession>A0A3A8GGP7</accession>
<name>A0A3A8GGP7_9GAMM</name>
<dbReference type="EMBL" id="RAXZ01000013">
    <property type="protein sequence ID" value="RKG52163.1"/>
    <property type="molecule type" value="Genomic_DNA"/>
</dbReference>
<dbReference type="Proteomes" id="UP000281084">
    <property type="component" value="Unassembled WGS sequence"/>
</dbReference>
<comment type="caution">
    <text evidence="2">The sequence shown here is derived from an EMBL/GenBank/DDBJ whole genome shotgun (WGS) entry which is preliminary data.</text>
</comment>
<feature type="transmembrane region" description="Helical" evidence="1">
    <location>
        <begin position="44"/>
        <end position="64"/>
    </location>
</feature>
<reference evidence="2 3" key="1">
    <citation type="submission" date="2018-09" db="EMBL/GenBank/DDBJ databases">
        <title>The draft genome of Acinetobacter spp. strains.</title>
        <authorList>
            <person name="Qin J."/>
            <person name="Feng Y."/>
            <person name="Zong Z."/>
        </authorList>
    </citation>
    <scope>NUCLEOTIDE SEQUENCE [LARGE SCALE GENOMIC DNA]</scope>
    <source>
        <strain evidence="2 3">WCHAc060002</strain>
    </source>
</reference>
<gene>
    <name evidence="2" type="ORF">D7V64_10795</name>
</gene>
<evidence type="ECO:0000313" key="2">
    <source>
        <dbReference type="EMBL" id="RKG52163.1"/>
    </source>
</evidence>
<keyword evidence="1" id="KW-0472">Membrane</keyword>
<organism evidence="2 3">
    <name type="scientific">Acinetobacter cumulans</name>
    <dbReference type="NCBI Taxonomy" id="2136182"/>
    <lineage>
        <taxon>Bacteria</taxon>
        <taxon>Pseudomonadati</taxon>
        <taxon>Pseudomonadota</taxon>
        <taxon>Gammaproteobacteria</taxon>
        <taxon>Moraxellales</taxon>
        <taxon>Moraxellaceae</taxon>
        <taxon>Acinetobacter</taxon>
    </lineage>
</organism>